<accession>A0A1B7ZEG3</accession>
<protein>
    <submittedName>
        <fullName evidence="1">Uncharacterized protein</fullName>
    </submittedName>
</protein>
<dbReference type="AlphaFoldDB" id="A0A1B7ZEG3"/>
<evidence type="ECO:0000313" key="1">
    <source>
        <dbReference type="EMBL" id="OBR41938.1"/>
    </source>
</evidence>
<name>A0A1B7ZEG3_9FLAO</name>
<evidence type="ECO:0000313" key="2">
    <source>
        <dbReference type="Proteomes" id="UP000092164"/>
    </source>
</evidence>
<dbReference type="RefSeq" id="WP_068480414.1">
    <property type="nucleotide sequence ID" value="NZ_CP018760.1"/>
</dbReference>
<gene>
    <name evidence="1" type="ORF">A9200_00680</name>
</gene>
<dbReference type="KEGG" id="mart:BTR34_09040"/>
<keyword evidence="2" id="KW-1185">Reference proteome</keyword>
<dbReference type="STRING" id="1836467.BTR34_09040"/>
<dbReference type="Proteomes" id="UP000092164">
    <property type="component" value="Unassembled WGS sequence"/>
</dbReference>
<organism evidence="1 2">
    <name type="scientific">Maribacter hydrothermalis</name>
    <dbReference type="NCBI Taxonomy" id="1836467"/>
    <lineage>
        <taxon>Bacteria</taxon>
        <taxon>Pseudomonadati</taxon>
        <taxon>Bacteroidota</taxon>
        <taxon>Flavobacteriia</taxon>
        <taxon>Flavobacteriales</taxon>
        <taxon>Flavobacteriaceae</taxon>
        <taxon>Maribacter</taxon>
    </lineage>
</organism>
<reference evidence="2" key="1">
    <citation type="submission" date="2016-06" db="EMBL/GenBank/DDBJ databases">
        <authorList>
            <person name="Zhan P."/>
        </authorList>
    </citation>
    <scope>NUCLEOTIDE SEQUENCE [LARGE SCALE GENOMIC DNA]</scope>
    <source>
        <strain evidence="2">T28</strain>
    </source>
</reference>
<proteinExistence type="predicted"/>
<dbReference type="EMBL" id="LZFP01000001">
    <property type="protein sequence ID" value="OBR41938.1"/>
    <property type="molecule type" value="Genomic_DNA"/>
</dbReference>
<comment type="caution">
    <text evidence="1">The sequence shown here is derived from an EMBL/GenBank/DDBJ whole genome shotgun (WGS) entry which is preliminary data.</text>
</comment>
<sequence>MKIELTKKQYKTLLTIMYCGEWMLNSYKDNDDDISKETDDIEQIMYSFAKDSGLEKWIEYDSEMRKYFPTADMEDELHKFIDIFNLKQRSQ</sequence>
<dbReference type="OrthoDB" id="5638364at2"/>